<comment type="caution">
    <text evidence="8">The sequence shown here is derived from an EMBL/GenBank/DDBJ whole genome shotgun (WGS) entry which is preliminary data.</text>
</comment>
<dbReference type="InterPro" id="IPR036259">
    <property type="entry name" value="MFS_trans_sf"/>
</dbReference>
<feature type="transmembrane region" description="Helical" evidence="6">
    <location>
        <begin position="374"/>
        <end position="392"/>
    </location>
</feature>
<dbReference type="SUPFAM" id="SSF103473">
    <property type="entry name" value="MFS general substrate transporter"/>
    <property type="match status" value="2"/>
</dbReference>
<evidence type="ECO:0000256" key="4">
    <source>
        <dbReference type="ARBA" id="ARBA00022989"/>
    </source>
</evidence>
<evidence type="ECO:0000313" key="8">
    <source>
        <dbReference type="EMBL" id="NVI47236.1"/>
    </source>
</evidence>
<feature type="transmembrane region" description="Helical" evidence="6">
    <location>
        <begin position="284"/>
        <end position="309"/>
    </location>
</feature>
<dbReference type="PANTHER" id="PTHR42718:SF9">
    <property type="entry name" value="MAJOR FACILITATOR SUPERFAMILY MULTIDRUG TRANSPORTER MFSC"/>
    <property type="match status" value="1"/>
</dbReference>
<dbReference type="EMBL" id="JAAOLE020000001">
    <property type="protein sequence ID" value="NVI47236.1"/>
    <property type="molecule type" value="Genomic_DNA"/>
</dbReference>
<feature type="transmembrane region" description="Helical" evidence="6">
    <location>
        <begin position="121"/>
        <end position="142"/>
    </location>
</feature>
<dbReference type="CDD" id="cd17321">
    <property type="entry name" value="MFS_MMR_MDR_like"/>
    <property type="match status" value="1"/>
</dbReference>
<evidence type="ECO:0000256" key="5">
    <source>
        <dbReference type="ARBA" id="ARBA00023136"/>
    </source>
</evidence>
<evidence type="ECO:0000256" key="1">
    <source>
        <dbReference type="ARBA" id="ARBA00004141"/>
    </source>
</evidence>
<reference evidence="8" key="1">
    <citation type="submission" date="2020-06" db="EMBL/GenBank/DDBJ databases">
        <title>Whole Genome Sequence of Bradyrhizobium sp. Strain 1S1.</title>
        <authorList>
            <person name="Bromfield E.S.P."/>
            <person name="Cloutier S."/>
        </authorList>
    </citation>
    <scope>NUCLEOTIDE SEQUENCE [LARGE SCALE GENOMIC DNA]</scope>
    <source>
        <strain evidence="8">1S1</strain>
    </source>
</reference>
<feature type="transmembrane region" description="Helical" evidence="6">
    <location>
        <begin position="350"/>
        <end position="368"/>
    </location>
</feature>
<gene>
    <name evidence="8" type="ORF">HAP48_030625</name>
</gene>
<organism evidence="8">
    <name type="scientific">Bradyrhizobium septentrionale</name>
    <dbReference type="NCBI Taxonomy" id="1404411"/>
    <lineage>
        <taxon>Bacteria</taxon>
        <taxon>Pseudomonadati</taxon>
        <taxon>Pseudomonadota</taxon>
        <taxon>Alphaproteobacteria</taxon>
        <taxon>Hyphomicrobiales</taxon>
        <taxon>Nitrobacteraceae</taxon>
        <taxon>Bradyrhizobium</taxon>
    </lineage>
</organism>
<evidence type="ECO:0000259" key="7">
    <source>
        <dbReference type="PROSITE" id="PS50850"/>
    </source>
</evidence>
<dbReference type="PANTHER" id="PTHR42718">
    <property type="entry name" value="MAJOR FACILITATOR SUPERFAMILY MULTIDRUG TRANSPORTER MFSC"/>
    <property type="match status" value="1"/>
</dbReference>
<keyword evidence="4 6" id="KW-1133">Transmembrane helix</keyword>
<evidence type="ECO:0000256" key="6">
    <source>
        <dbReference type="SAM" id="Phobius"/>
    </source>
</evidence>
<feature type="transmembrane region" description="Helical" evidence="6">
    <location>
        <begin position="154"/>
        <end position="174"/>
    </location>
</feature>
<dbReference type="Gene3D" id="1.20.1250.20">
    <property type="entry name" value="MFS general substrate transporter like domains"/>
    <property type="match status" value="1"/>
</dbReference>
<protein>
    <submittedName>
        <fullName evidence="8">MFS transporter</fullName>
    </submittedName>
</protein>
<sequence length="472" mass="47634">MRQTSLNARRMPDGSAACHQAPTGLAATLTLAAMSLGYGVVQLDVTIVNTALNAIGGSLGGGVAELQWVVSAYTIAFAAFILTAGALGDRIGAKRVFMAGFAIFTAASLACAIAPDAVTLIAARCVQGLAAAILVPNSLALLRHAYADEKARGRAVGVWAAGASLALTAGPFVGGGLITLVGWRAIFLVNLPIGLAGLWLAWRFAGETTRHQQHQLDLPGQLAAIAALGTLAGALIEGGALGWGSPFVVAGIILAAVFSVLFVWREASAAQPMLPLSLFRRRMFALTSLVGLLVNVAFYGLIFVLSLYFQQVNGLSAFATGLAFVPMLGAVLPANLIAPHVAERIGAPGTIALGAATSAAGCVGLLLIGPGTSYPAICLQLLAMSAGLGLLVPPLTSTLLGSAEPQHAGIAAGVLNATRQTGSVLGVALFGSMVGRSAAFIAGLHAALVISAALLLAAAALIWIGASSQARQ</sequence>
<feature type="domain" description="Major facilitator superfamily (MFS) profile" evidence="7">
    <location>
        <begin position="30"/>
        <end position="469"/>
    </location>
</feature>
<evidence type="ECO:0000256" key="3">
    <source>
        <dbReference type="ARBA" id="ARBA00022692"/>
    </source>
</evidence>
<feature type="transmembrane region" description="Helical" evidence="6">
    <location>
        <begin position="439"/>
        <end position="466"/>
    </location>
</feature>
<feature type="transmembrane region" description="Helical" evidence="6">
    <location>
        <begin position="96"/>
        <end position="115"/>
    </location>
</feature>
<feature type="transmembrane region" description="Helical" evidence="6">
    <location>
        <begin position="66"/>
        <end position="84"/>
    </location>
</feature>
<dbReference type="GO" id="GO:0022857">
    <property type="term" value="F:transmembrane transporter activity"/>
    <property type="evidence" value="ECO:0007669"/>
    <property type="project" value="InterPro"/>
</dbReference>
<dbReference type="Pfam" id="PF07690">
    <property type="entry name" value="MFS_1"/>
    <property type="match status" value="2"/>
</dbReference>
<name>A0A973W4J7_9BRAD</name>
<feature type="transmembrane region" description="Helical" evidence="6">
    <location>
        <begin position="315"/>
        <end position="338"/>
    </location>
</feature>
<dbReference type="PROSITE" id="PS50850">
    <property type="entry name" value="MFS"/>
    <property type="match status" value="1"/>
</dbReference>
<accession>A0A973W4J7</accession>
<comment type="subcellular location">
    <subcellularLocation>
        <location evidence="1">Membrane</location>
        <topology evidence="1">Multi-pass membrane protein</topology>
    </subcellularLocation>
</comment>
<feature type="transmembrane region" description="Helical" evidence="6">
    <location>
        <begin position="222"/>
        <end position="241"/>
    </location>
</feature>
<dbReference type="InterPro" id="IPR011701">
    <property type="entry name" value="MFS"/>
</dbReference>
<dbReference type="AlphaFoldDB" id="A0A973W4J7"/>
<feature type="transmembrane region" description="Helical" evidence="6">
    <location>
        <begin position="180"/>
        <end position="202"/>
    </location>
</feature>
<proteinExistence type="predicted"/>
<dbReference type="Gene3D" id="1.20.1720.10">
    <property type="entry name" value="Multidrug resistance protein D"/>
    <property type="match status" value="1"/>
</dbReference>
<keyword evidence="2" id="KW-0813">Transport</keyword>
<feature type="transmembrane region" description="Helical" evidence="6">
    <location>
        <begin position="247"/>
        <end position="264"/>
    </location>
</feature>
<keyword evidence="5 6" id="KW-0472">Membrane</keyword>
<dbReference type="InterPro" id="IPR020846">
    <property type="entry name" value="MFS_dom"/>
</dbReference>
<dbReference type="GO" id="GO:0016020">
    <property type="term" value="C:membrane"/>
    <property type="evidence" value="ECO:0007669"/>
    <property type="project" value="UniProtKB-SubCell"/>
</dbReference>
<keyword evidence="3 6" id="KW-0812">Transmembrane</keyword>
<evidence type="ECO:0000256" key="2">
    <source>
        <dbReference type="ARBA" id="ARBA00022448"/>
    </source>
</evidence>
<feature type="transmembrane region" description="Helical" evidence="6">
    <location>
        <begin position="21"/>
        <end position="41"/>
    </location>
</feature>